<name>D5CNA0_SIDLE</name>
<evidence type="ECO:0000256" key="1">
    <source>
        <dbReference type="SAM" id="Phobius"/>
    </source>
</evidence>
<accession>D5CNA0</accession>
<proteinExistence type="predicted"/>
<dbReference type="OrthoDB" id="327431at2"/>
<evidence type="ECO:0000313" key="2">
    <source>
        <dbReference type="EMBL" id="ADE12797.1"/>
    </source>
</evidence>
<feature type="transmembrane region" description="Helical" evidence="1">
    <location>
        <begin position="130"/>
        <end position="152"/>
    </location>
</feature>
<protein>
    <recommendedName>
        <fullName evidence="4">Membrane-bound metal-dependent hydrolase</fullName>
    </recommendedName>
</protein>
<dbReference type="AlphaFoldDB" id="D5CNA0"/>
<evidence type="ECO:0008006" key="4">
    <source>
        <dbReference type="Google" id="ProtNLM"/>
    </source>
</evidence>
<dbReference type="STRING" id="580332.Slit_2572"/>
<organism evidence="2 3">
    <name type="scientific">Sideroxydans lithotrophicus (strain ES-1)</name>
    <dbReference type="NCBI Taxonomy" id="580332"/>
    <lineage>
        <taxon>Bacteria</taxon>
        <taxon>Pseudomonadati</taxon>
        <taxon>Pseudomonadota</taxon>
        <taxon>Betaproteobacteria</taxon>
        <taxon>Nitrosomonadales</taxon>
        <taxon>Gallionellaceae</taxon>
        <taxon>Sideroxydans</taxon>
    </lineage>
</organism>
<dbReference type="KEGG" id="slt:Slit_2572"/>
<feature type="transmembrane region" description="Helical" evidence="1">
    <location>
        <begin position="191"/>
        <end position="209"/>
    </location>
</feature>
<keyword evidence="1" id="KW-1133">Transmembrane helix</keyword>
<feature type="transmembrane region" description="Helical" evidence="1">
    <location>
        <begin position="21"/>
        <end position="43"/>
    </location>
</feature>
<keyword evidence="1" id="KW-0472">Membrane</keyword>
<feature type="transmembrane region" description="Helical" evidence="1">
    <location>
        <begin position="164"/>
        <end position="185"/>
    </location>
</feature>
<dbReference type="EMBL" id="CP001965">
    <property type="protein sequence ID" value="ADE12797.1"/>
    <property type="molecule type" value="Genomic_DNA"/>
</dbReference>
<dbReference type="eggNOG" id="ENOG5030G4A">
    <property type="taxonomic scope" value="Bacteria"/>
</dbReference>
<gene>
    <name evidence="2" type="ordered locus">Slit_2572</name>
</gene>
<keyword evidence="1" id="KW-0812">Transmembrane</keyword>
<dbReference type="RefSeq" id="WP_013030695.1">
    <property type="nucleotide sequence ID" value="NC_013959.1"/>
</dbReference>
<feature type="transmembrane region" description="Helical" evidence="1">
    <location>
        <begin position="63"/>
        <end position="86"/>
    </location>
</feature>
<evidence type="ECO:0000313" key="3">
    <source>
        <dbReference type="Proteomes" id="UP000001625"/>
    </source>
</evidence>
<dbReference type="HOGENOM" id="CLU_094318_0_0_4"/>
<reference evidence="2 3" key="1">
    <citation type="submission" date="2010-03" db="EMBL/GenBank/DDBJ databases">
        <title>Complete sequence of Sideroxydans lithotrophicus ES-1.</title>
        <authorList>
            <consortium name="US DOE Joint Genome Institute"/>
            <person name="Lucas S."/>
            <person name="Copeland A."/>
            <person name="Lapidus A."/>
            <person name="Cheng J.-F."/>
            <person name="Bruce D."/>
            <person name="Goodwin L."/>
            <person name="Pitluck S."/>
            <person name="Munk A.C."/>
            <person name="Detter J.C."/>
            <person name="Han C."/>
            <person name="Tapia R."/>
            <person name="Larimer F."/>
            <person name="Land M."/>
            <person name="Hauser L."/>
            <person name="Kyrpides N."/>
            <person name="Ivanova N."/>
            <person name="Emerson D."/>
            <person name="Woyke T."/>
        </authorList>
    </citation>
    <scope>NUCLEOTIDE SEQUENCE [LARGE SCALE GENOMIC DNA]</scope>
    <source>
        <strain evidence="2 3">ES-1</strain>
    </source>
</reference>
<dbReference type="Proteomes" id="UP000001625">
    <property type="component" value="Chromosome"/>
</dbReference>
<sequence length="218" mass="23637" precursor="true">MFIGHFGVGFGAKSVAPKVSLGTLFLAAQFLDLLWPTLLLLGLEQVRIVPGATAVTPLLFVHYPISHSLLAVLGWAVLIGGLHFWLKRETKNALVLGALVVSHWLLDVIVHQPDLSLYPGSAMRLGLDVWSSLPLTLLVEGSLFAAGVWLYARFTTAADASGRWGFRGLVAFLVLIYAGNLFGAPPPGAQAIAWVGQAQWLLVLWGYWVDGHRHAVVR</sequence>
<feature type="transmembrane region" description="Helical" evidence="1">
    <location>
        <begin position="93"/>
        <end position="110"/>
    </location>
</feature>
<keyword evidence="3" id="KW-1185">Reference proteome</keyword>